<organism evidence="1 2">
    <name type="scientific">Paramecium primaurelia</name>
    <dbReference type="NCBI Taxonomy" id="5886"/>
    <lineage>
        <taxon>Eukaryota</taxon>
        <taxon>Sar</taxon>
        <taxon>Alveolata</taxon>
        <taxon>Ciliophora</taxon>
        <taxon>Intramacronucleata</taxon>
        <taxon>Oligohymenophorea</taxon>
        <taxon>Peniculida</taxon>
        <taxon>Parameciidae</taxon>
        <taxon>Paramecium</taxon>
    </lineage>
</organism>
<accession>A0A8S1ND04</accession>
<dbReference type="AlphaFoldDB" id="A0A8S1ND04"/>
<proteinExistence type="predicted"/>
<reference evidence="1" key="1">
    <citation type="submission" date="2021-01" db="EMBL/GenBank/DDBJ databases">
        <authorList>
            <consortium name="Genoscope - CEA"/>
            <person name="William W."/>
        </authorList>
    </citation>
    <scope>NUCLEOTIDE SEQUENCE</scope>
</reference>
<evidence type="ECO:0000313" key="1">
    <source>
        <dbReference type="EMBL" id="CAD8090508.1"/>
    </source>
</evidence>
<name>A0A8S1ND04_PARPR</name>
<protein>
    <submittedName>
        <fullName evidence="1">Uncharacterized protein</fullName>
    </submittedName>
</protein>
<gene>
    <name evidence="1" type="ORF">PPRIM_AZ9-3.1.T0860070</name>
</gene>
<dbReference type="Proteomes" id="UP000688137">
    <property type="component" value="Unassembled WGS sequence"/>
</dbReference>
<comment type="caution">
    <text evidence="1">The sequence shown here is derived from an EMBL/GenBank/DDBJ whole genome shotgun (WGS) entry which is preliminary data.</text>
</comment>
<evidence type="ECO:0000313" key="2">
    <source>
        <dbReference type="Proteomes" id="UP000688137"/>
    </source>
</evidence>
<keyword evidence="2" id="KW-1185">Reference proteome</keyword>
<dbReference type="EMBL" id="CAJJDM010000089">
    <property type="protein sequence ID" value="CAD8090508.1"/>
    <property type="molecule type" value="Genomic_DNA"/>
</dbReference>
<sequence length="153" mass="18088">MNQGLNNKSKAIIIKQPYPTFMRALNLSKNTKSNHEIPKEQQQIATQRTQRTIIPSIKSISNKNSQEKIRVYDVFKQIPRNKSQSYHNQINKMDESRDILTKLNQQKIINVVKIVKKHLDFQNQSKQLIVLNYLLQIKKDHIAMHNLQINYLR</sequence>